<keyword evidence="7" id="KW-1133">Transmembrane helix</keyword>
<comment type="subcellular location">
    <subcellularLocation>
        <location evidence="1">Plastid</location>
        <location evidence="1">Chloroplast membrane</location>
        <topology evidence="1">Multi-pass membrane protein</topology>
    </subcellularLocation>
</comment>
<keyword evidence="6" id="KW-0809">Transit peptide</keyword>
<evidence type="ECO:0000313" key="10">
    <source>
        <dbReference type="EMBL" id="PWZ32798.1"/>
    </source>
</evidence>
<protein>
    <submittedName>
        <fullName evidence="10">Protein RETICULATA-RELATED 1, chloroplastic</fullName>
    </submittedName>
</protein>
<evidence type="ECO:0000256" key="5">
    <source>
        <dbReference type="ARBA" id="ARBA00022692"/>
    </source>
</evidence>
<dbReference type="PANTHER" id="PTHR31038">
    <property type="entry name" value="EXPRESSED PROTEIN-RELATED"/>
    <property type="match status" value="1"/>
</dbReference>
<evidence type="ECO:0000256" key="8">
    <source>
        <dbReference type="ARBA" id="ARBA00023136"/>
    </source>
</evidence>
<evidence type="ECO:0000256" key="3">
    <source>
        <dbReference type="ARBA" id="ARBA00022528"/>
    </source>
</evidence>
<feature type="region of interest" description="Disordered" evidence="9">
    <location>
        <begin position="96"/>
        <end position="116"/>
    </location>
</feature>
<organism evidence="10 11">
    <name type="scientific">Zea mays</name>
    <name type="common">Maize</name>
    <dbReference type="NCBI Taxonomy" id="4577"/>
    <lineage>
        <taxon>Eukaryota</taxon>
        <taxon>Viridiplantae</taxon>
        <taxon>Streptophyta</taxon>
        <taxon>Embryophyta</taxon>
        <taxon>Tracheophyta</taxon>
        <taxon>Spermatophyta</taxon>
        <taxon>Magnoliopsida</taxon>
        <taxon>Liliopsida</taxon>
        <taxon>Poales</taxon>
        <taxon>Poaceae</taxon>
        <taxon>PACMAD clade</taxon>
        <taxon>Panicoideae</taxon>
        <taxon>Andropogonodae</taxon>
        <taxon>Andropogoneae</taxon>
        <taxon>Tripsacinae</taxon>
        <taxon>Zea</taxon>
    </lineage>
</organism>
<feature type="compositionally biased region" description="Acidic residues" evidence="9">
    <location>
        <begin position="166"/>
        <end position="183"/>
    </location>
</feature>
<dbReference type="OrthoDB" id="513951at2759"/>
<dbReference type="PANTHER" id="PTHR31038:SF2">
    <property type="entry name" value="PROTEIN RETICULATA-RELATED 1, CHLOROPLASTIC"/>
    <property type="match status" value="1"/>
</dbReference>
<feature type="region of interest" description="Disordered" evidence="9">
    <location>
        <begin position="144"/>
        <end position="183"/>
    </location>
</feature>
<evidence type="ECO:0000256" key="9">
    <source>
        <dbReference type="SAM" id="MobiDB-lite"/>
    </source>
</evidence>
<comment type="caution">
    <text evidence="10">The sequence shown here is derived from an EMBL/GenBank/DDBJ whole genome shotgun (WGS) entry which is preliminary data.</text>
</comment>
<gene>
    <name evidence="10" type="primary">RER1_1</name>
    <name evidence="10" type="ORF">Zm00014a_031020</name>
</gene>
<accession>A0A3L6FJ04</accession>
<name>A0A3L6FJ04_MAIZE</name>
<reference evidence="10 11" key="1">
    <citation type="journal article" date="2018" name="Nat. Genet.">
        <title>Extensive intraspecific gene order and gene structural variations between Mo17 and other maize genomes.</title>
        <authorList>
            <person name="Sun S."/>
            <person name="Zhou Y."/>
            <person name="Chen J."/>
            <person name="Shi J."/>
            <person name="Zhao H."/>
            <person name="Zhao H."/>
            <person name="Song W."/>
            <person name="Zhang M."/>
            <person name="Cui Y."/>
            <person name="Dong X."/>
            <person name="Liu H."/>
            <person name="Ma X."/>
            <person name="Jiao Y."/>
            <person name="Wang B."/>
            <person name="Wei X."/>
            <person name="Stein J.C."/>
            <person name="Glaubitz J.C."/>
            <person name="Lu F."/>
            <person name="Yu G."/>
            <person name="Liang C."/>
            <person name="Fengler K."/>
            <person name="Li B."/>
            <person name="Rafalski A."/>
            <person name="Schnable P.S."/>
            <person name="Ware D.H."/>
            <person name="Buckler E.S."/>
            <person name="Lai J."/>
        </authorList>
    </citation>
    <scope>NUCLEOTIDE SEQUENCE [LARGE SCALE GENOMIC DNA]</scope>
    <source>
        <strain evidence="11">cv. Missouri 17</strain>
        <tissue evidence="10">Seedling</tissue>
    </source>
</reference>
<dbReference type="InterPro" id="IPR021825">
    <property type="entry name" value="RETICULATA-related"/>
</dbReference>
<evidence type="ECO:0000313" key="11">
    <source>
        <dbReference type="Proteomes" id="UP000251960"/>
    </source>
</evidence>
<evidence type="ECO:0000256" key="2">
    <source>
        <dbReference type="ARBA" id="ARBA00010793"/>
    </source>
</evidence>
<keyword evidence="5" id="KW-0812">Transmembrane</keyword>
<keyword evidence="8" id="KW-0472">Membrane</keyword>
<dbReference type="KEGG" id="zma:100192917"/>
<dbReference type="EMBL" id="NCVQ01000004">
    <property type="protein sequence ID" value="PWZ32798.1"/>
    <property type="molecule type" value="Genomic_DNA"/>
</dbReference>
<evidence type="ECO:0000256" key="6">
    <source>
        <dbReference type="ARBA" id="ARBA00022946"/>
    </source>
</evidence>
<keyword evidence="4" id="KW-0934">Plastid</keyword>
<evidence type="ECO:0000256" key="7">
    <source>
        <dbReference type="ARBA" id="ARBA00022989"/>
    </source>
</evidence>
<keyword evidence="3" id="KW-0150">Chloroplast</keyword>
<proteinExistence type="inferred from homology"/>
<dbReference type="AlphaFoldDB" id="A0A3L6FJ04"/>
<dbReference type="Pfam" id="PF11891">
    <property type="entry name" value="RETICULATA-like"/>
    <property type="match status" value="1"/>
</dbReference>
<comment type="similarity">
    <text evidence="2">Belongs to the RETICULATA family.</text>
</comment>
<dbReference type="GO" id="GO:0031969">
    <property type="term" value="C:chloroplast membrane"/>
    <property type="evidence" value="ECO:0007669"/>
    <property type="project" value="UniProtKB-SubCell"/>
</dbReference>
<dbReference type="ExpressionAtlas" id="A0A3L6FJ04">
    <property type="expression patterns" value="baseline and differential"/>
</dbReference>
<evidence type="ECO:0000256" key="1">
    <source>
        <dbReference type="ARBA" id="ARBA00004508"/>
    </source>
</evidence>
<feature type="region of interest" description="Disordered" evidence="9">
    <location>
        <begin position="1"/>
        <end position="81"/>
    </location>
</feature>
<dbReference type="Proteomes" id="UP000251960">
    <property type="component" value="Chromosome 3"/>
</dbReference>
<sequence length="543" mass="59266">MAYAAPPMASSLTASHPPLSPSHLITHPHRCPARPNPTTGLLRLTPSRRRGRPPVAVRLAISASSTSAPPPSADRSEAASSLERYLSATVTGAVMGTGAAPPASAPPRAPPAMKGGRKQYSALGAVTLEKAKLDLSQRRKNIMPELATGGGGGDIGKRIGHGGGDGGDDDGDDDDYFDDFDEGEEEGGLFRRRIVVQELFNREFVEAVLQEWYKTMSDLPTGLRQACEMGLVSSAQMVRYLSIFARPTNARSFSRALPGWLSRGLVGRTLADPSFPHKMSLEFIATIASSIWCEMNIRKERFKQEWDLVIVNALTAACCNLMVLGLLAPCRSYASTSRFDFQNAIEKLPNNIFEKSYPLREFDLAKRISAFFYKAAELSLVGFVAGSVQGGMSIVLSARKERRLSVTIPSISTNALGYGAFLGLYANLRYQLLCGVDQYMVKRFDVLGVAIFFSTAARLMNIQIGEASRRTWLGEEADPQYSDRLLRAYKRPVEVDADQSRWFISKDAIVSGLGLLGIKQGGPEATFSKSRRKRVIRKKVTSG</sequence>
<evidence type="ECO:0000256" key="4">
    <source>
        <dbReference type="ARBA" id="ARBA00022640"/>
    </source>
</evidence>